<evidence type="ECO:0000313" key="1">
    <source>
        <dbReference type="EMBL" id="KAK3707144.1"/>
    </source>
</evidence>
<reference evidence="1" key="1">
    <citation type="submission" date="2023-07" db="EMBL/GenBank/DDBJ databases">
        <title>Black Yeasts Isolated from many extreme environments.</title>
        <authorList>
            <person name="Coleine C."/>
            <person name="Stajich J.E."/>
            <person name="Selbmann L."/>
        </authorList>
    </citation>
    <scope>NUCLEOTIDE SEQUENCE</scope>
    <source>
        <strain evidence="1">CCFEE 5714</strain>
    </source>
</reference>
<name>A0ACC3MZN3_9PEZI</name>
<keyword evidence="2" id="KW-1185">Reference proteome</keyword>
<accession>A0ACC3MZN3</accession>
<dbReference type="Proteomes" id="UP001281147">
    <property type="component" value="Unassembled WGS sequence"/>
</dbReference>
<comment type="caution">
    <text evidence="1">The sequence shown here is derived from an EMBL/GenBank/DDBJ whole genome shotgun (WGS) entry which is preliminary data.</text>
</comment>
<gene>
    <name evidence="1" type="ORF">LTR37_012313</name>
</gene>
<organism evidence="1 2">
    <name type="scientific">Vermiconidia calcicola</name>
    <dbReference type="NCBI Taxonomy" id="1690605"/>
    <lineage>
        <taxon>Eukaryota</taxon>
        <taxon>Fungi</taxon>
        <taxon>Dikarya</taxon>
        <taxon>Ascomycota</taxon>
        <taxon>Pezizomycotina</taxon>
        <taxon>Dothideomycetes</taxon>
        <taxon>Dothideomycetidae</taxon>
        <taxon>Mycosphaerellales</taxon>
        <taxon>Extremaceae</taxon>
        <taxon>Vermiconidia</taxon>
    </lineage>
</organism>
<protein>
    <submittedName>
        <fullName evidence="1">Uncharacterized protein</fullName>
    </submittedName>
</protein>
<sequence length="106" mass="10952">MSSKETSGGKSGSESASGQSPPSAAGSSSDTFRQPIQPPGARLREYNIVESREAEAERYQQQLAKAAQKQLDEEAATRDSGEGGANGSSSKAPEKTTDKSSGGESK</sequence>
<proteinExistence type="predicted"/>
<evidence type="ECO:0000313" key="2">
    <source>
        <dbReference type="Proteomes" id="UP001281147"/>
    </source>
</evidence>
<dbReference type="EMBL" id="JAUTXU010000113">
    <property type="protein sequence ID" value="KAK3707144.1"/>
    <property type="molecule type" value="Genomic_DNA"/>
</dbReference>